<organism evidence="1 2">
    <name type="scientific">Staurois parvus</name>
    <dbReference type="NCBI Taxonomy" id="386267"/>
    <lineage>
        <taxon>Eukaryota</taxon>
        <taxon>Metazoa</taxon>
        <taxon>Chordata</taxon>
        <taxon>Craniata</taxon>
        <taxon>Vertebrata</taxon>
        <taxon>Euteleostomi</taxon>
        <taxon>Amphibia</taxon>
        <taxon>Batrachia</taxon>
        <taxon>Anura</taxon>
        <taxon>Neobatrachia</taxon>
        <taxon>Ranoidea</taxon>
        <taxon>Ranidae</taxon>
        <taxon>Staurois</taxon>
    </lineage>
</organism>
<gene>
    <name evidence="1" type="ORF">SPARVUS_LOCUS1880725</name>
</gene>
<evidence type="ECO:0000313" key="2">
    <source>
        <dbReference type="Proteomes" id="UP001162483"/>
    </source>
</evidence>
<proteinExistence type="predicted"/>
<dbReference type="EMBL" id="CATNWA010001803">
    <property type="protein sequence ID" value="CAI9541211.1"/>
    <property type="molecule type" value="Genomic_DNA"/>
</dbReference>
<evidence type="ECO:0000313" key="1">
    <source>
        <dbReference type="EMBL" id="CAI9541211.1"/>
    </source>
</evidence>
<dbReference type="Proteomes" id="UP001162483">
    <property type="component" value="Unassembled WGS sequence"/>
</dbReference>
<accession>A0ABN9AZ19</accession>
<comment type="caution">
    <text evidence="1">The sequence shown here is derived from an EMBL/GenBank/DDBJ whole genome shotgun (WGS) entry which is preliminary data.</text>
</comment>
<sequence length="57" mass="6235">MTLGRKGLTSGANKGLTVCCLTRGCVFVFYCKHTAFHCFSVCTVSYVVCKHRLCAVI</sequence>
<protein>
    <submittedName>
        <fullName evidence="1">Uncharacterized protein</fullName>
    </submittedName>
</protein>
<reference evidence="1" key="1">
    <citation type="submission" date="2023-05" db="EMBL/GenBank/DDBJ databases">
        <authorList>
            <person name="Stuckert A."/>
        </authorList>
    </citation>
    <scope>NUCLEOTIDE SEQUENCE</scope>
</reference>
<keyword evidence="2" id="KW-1185">Reference proteome</keyword>
<name>A0ABN9AZ19_9NEOB</name>